<evidence type="ECO:0000259" key="2">
    <source>
        <dbReference type="PROSITE" id="PS00028"/>
    </source>
</evidence>
<dbReference type="SMART" id="SM00355">
    <property type="entry name" value="ZnF_C2H2"/>
    <property type="match status" value="3"/>
</dbReference>
<gene>
    <name evidence="3" type="ORF">BDV34DRAFT_203978</name>
</gene>
<accession>A0A5N6D6M9</accession>
<sequence length="622" mass="70162">MANDLPSVDEARLLDHPVDHNSLIIDPSSLYGLDDIDPQATGRLTTLTPEPHTLDELASNHVFNPNNFERPLQWSNTLPEGQATSWPTASLHDVPWLQNNEWCTGYTPNDSPSQWLNETFFAPQAPLLPPDEINDGHLDNRNSWLPQSRLQSTYALGSSDSRGLPRRRSRYSLQRTEKRATPLFIPNPLYAPDPMQRWQESPPEDEPASMSAIMNTLKNLPSAGTQLDGSVHGSPVPVRENDPFSGFRQPVSTVSSHSSAPSVSSHPSTASVKSGTSRRSHDTTTTSNRRSTGRVLKSKSAKLGRKFCCTFCCDQFRTKYDWARHEKTLHLNLESWTCTPHGASVTSPITGRRHCAYCNMLEPGTEHLDEHNYQACLSGTRAFRRKDHLVQHLRLTHNLEAIPLIDDWKTPAPTVTSRCGFCDRRLSSWEERVDHIASHFRNGSTMDCWKGEHDFPPEITKHVTNSLPPYYIGHDSRCLVPFSVTNAHAKDQLDQITSRLDWNTAIESNTPNAPAQALSSDRDSTNPLNSLLEVLASHLGRYTRQKLAQGIIPTDEMLQQESRRLVYDSEDPWDQTIFDNPEWLAAFRREHIEQPNNPDNNEQALSPFDSLSITQPLHTDYV</sequence>
<dbReference type="PROSITE" id="PS00028">
    <property type="entry name" value="ZINC_FINGER_C2H2_1"/>
    <property type="match status" value="1"/>
</dbReference>
<dbReference type="AlphaFoldDB" id="A0A5N6D6M9"/>
<name>A0A5N6D6M9_ASPPA</name>
<feature type="domain" description="C2H2-type" evidence="2">
    <location>
        <begin position="308"/>
        <end position="330"/>
    </location>
</feature>
<dbReference type="EMBL" id="ML735034">
    <property type="protein sequence ID" value="KAB8200791.1"/>
    <property type="molecule type" value="Genomic_DNA"/>
</dbReference>
<reference evidence="3 4" key="1">
    <citation type="submission" date="2019-04" db="EMBL/GenBank/DDBJ databases">
        <title>Fungal friends and foes A comparative genomics study of 23 Aspergillus species from section Flavi.</title>
        <authorList>
            <consortium name="DOE Joint Genome Institute"/>
            <person name="Kjaerbolling I."/>
            <person name="Vesth T.C."/>
            <person name="Frisvad J.C."/>
            <person name="Nybo J.L."/>
            <person name="Theobald S."/>
            <person name="Kildgaard S."/>
            <person name="Petersen T.I."/>
            <person name="Kuo A."/>
            <person name="Sato A."/>
            <person name="Lyhne E.K."/>
            <person name="Kogle M.E."/>
            <person name="Wiebenga A."/>
            <person name="Kun R.S."/>
            <person name="Lubbers R.J."/>
            <person name="Makela M.R."/>
            <person name="Barry K."/>
            <person name="Chovatia M."/>
            <person name="Clum A."/>
            <person name="Daum C."/>
            <person name="Haridas S."/>
            <person name="He G."/>
            <person name="LaButti K."/>
            <person name="Lipzen A."/>
            <person name="Mondo S."/>
            <person name="Pangilinan J."/>
            <person name="Riley R."/>
            <person name="Salamov A."/>
            <person name="Simmons B.A."/>
            <person name="Magnuson J.K."/>
            <person name="Henrissat B."/>
            <person name="Mortensen U.H."/>
            <person name="Larsen T.O."/>
            <person name="De vries R.P."/>
            <person name="Grigoriev I.V."/>
            <person name="Machida M."/>
            <person name="Baker S.E."/>
            <person name="Andersen M.R."/>
        </authorList>
    </citation>
    <scope>NUCLEOTIDE SEQUENCE [LARGE SCALE GENOMIC DNA]</scope>
    <source>
        <strain evidence="3 4">CBS 117618</strain>
    </source>
</reference>
<organism evidence="3 4">
    <name type="scientific">Aspergillus parasiticus</name>
    <dbReference type="NCBI Taxonomy" id="5067"/>
    <lineage>
        <taxon>Eukaryota</taxon>
        <taxon>Fungi</taxon>
        <taxon>Dikarya</taxon>
        <taxon>Ascomycota</taxon>
        <taxon>Pezizomycotina</taxon>
        <taxon>Eurotiomycetes</taxon>
        <taxon>Eurotiomycetidae</taxon>
        <taxon>Eurotiales</taxon>
        <taxon>Aspergillaceae</taxon>
        <taxon>Aspergillus</taxon>
        <taxon>Aspergillus subgen. Circumdati</taxon>
    </lineage>
</organism>
<proteinExistence type="predicted"/>
<evidence type="ECO:0000256" key="1">
    <source>
        <dbReference type="SAM" id="MobiDB-lite"/>
    </source>
</evidence>
<dbReference type="OMA" id="TNAHAKD"/>
<feature type="compositionally biased region" description="Low complexity" evidence="1">
    <location>
        <begin position="251"/>
        <end position="294"/>
    </location>
</feature>
<evidence type="ECO:0000313" key="3">
    <source>
        <dbReference type="EMBL" id="KAB8200791.1"/>
    </source>
</evidence>
<dbReference type="VEuPathDB" id="FungiDB:BDV34DRAFT_203978"/>
<feature type="region of interest" description="Disordered" evidence="1">
    <location>
        <begin position="155"/>
        <end position="297"/>
    </location>
</feature>
<keyword evidence="4" id="KW-1185">Reference proteome</keyword>
<evidence type="ECO:0000313" key="4">
    <source>
        <dbReference type="Proteomes" id="UP000326532"/>
    </source>
</evidence>
<dbReference type="InterPro" id="IPR013087">
    <property type="entry name" value="Znf_C2H2_type"/>
</dbReference>
<dbReference type="Proteomes" id="UP000326532">
    <property type="component" value="Unassembled WGS sequence"/>
</dbReference>
<protein>
    <recommendedName>
        <fullName evidence="2">C2H2-type domain-containing protein</fullName>
    </recommendedName>
</protein>
<feature type="compositionally biased region" description="Polar residues" evidence="1">
    <location>
        <begin position="212"/>
        <end position="228"/>
    </location>
</feature>